<comment type="caution">
    <text evidence="2">The sequence shown here is derived from an EMBL/GenBank/DDBJ whole genome shotgun (WGS) entry which is preliminary data.</text>
</comment>
<reference evidence="2 3" key="1">
    <citation type="submission" date="2020-02" db="EMBL/GenBank/DDBJ databases">
        <title>Draft genome sequence of Haematococcus lacustris strain NIES-144.</title>
        <authorList>
            <person name="Morimoto D."/>
            <person name="Nakagawa S."/>
            <person name="Yoshida T."/>
            <person name="Sawayama S."/>
        </authorList>
    </citation>
    <scope>NUCLEOTIDE SEQUENCE [LARGE SCALE GENOMIC DNA]</scope>
    <source>
        <strain evidence="2 3">NIES-144</strain>
    </source>
</reference>
<organism evidence="2 3">
    <name type="scientific">Haematococcus lacustris</name>
    <name type="common">Green alga</name>
    <name type="synonym">Haematococcus pluvialis</name>
    <dbReference type="NCBI Taxonomy" id="44745"/>
    <lineage>
        <taxon>Eukaryota</taxon>
        <taxon>Viridiplantae</taxon>
        <taxon>Chlorophyta</taxon>
        <taxon>core chlorophytes</taxon>
        <taxon>Chlorophyceae</taxon>
        <taxon>CS clade</taxon>
        <taxon>Chlamydomonadales</taxon>
        <taxon>Haematococcaceae</taxon>
        <taxon>Haematococcus</taxon>
    </lineage>
</organism>
<name>A0A699ZCP9_HAELA</name>
<protein>
    <submittedName>
        <fullName evidence="2">Enhancer of polycomb-like protein</fullName>
    </submittedName>
</protein>
<proteinExistence type="predicted"/>
<accession>A0A699ZCP9</accession>
<gene>
    <name evidence="2" type="ORF">HaLaN_16506</name>
</gene>
<evidence type="ECO:0000313" key="3">
    <source>
        <dbReference type="Proteomes" id="UP000485058"/>
    </source>
</evidence>
<evidence type="ECO:0000259" key="1">
    <source>
        <dbReference type="Pfam" id="PF10513"/>
    </source>
</evidence>
<dbReference type="EMBL" id="BLLF01001482">
    <property type="protein sequence ID" value="GFH19545.1"/>
    <property type="molecule type" value="Genomic_DNA"/>
</dbReference>
<feature type="domain" description="Enhancer of polycomb-like N-terminal" evidence="1">
    <location>
        <begin position="33"/>
        <end position="109"/>
    </location>
</feature>
<dbReference type="InterPro" id="IPR019542">
    <property type="entry name" value="Enhancer_polycomb-like_N"/>
</dbReference>
<keyword evidence="3" id="KW-1185">Reference proteome</keyword>
<sequence>MKVAVADAPIHVPAVSPVKDYPIIRAALPVAPQYAELATAYFRYQDLGTYQAVLTQYDADEVDEAWLLNFNAKLAKSSKTGVPKSDAGVEAGASSLSLDRLESLMHRLELLHFEALQARAADWQPDVKAGKVPTLPSTQALLSRTTAVDKLADNQVRKRERLKKQLLRIWKDSLDLGSQADGISGAARRQVRAASRTLGGRGAGLKEAAGAA</sequence>
<evidence type="ECO:0000313" key="2">
    <source>
        <dbReference type="EMBL" id="GFH19545.1"/>
    </source>
</evidence>
<dbReference type="Pfam" id="PF10513">
    <property type="entry name" value="EPL1"/>
    <property type="match status" value="1"/>
</dbReference>
<dbReference type="Proteomes" id="UP000485058">
    <property type="component" value="Unassembled WGS sequence"/>
</dbReference>
<dbReference type="AlphaFoldDB" id="A0A699ZCP9"/>